<evidence type="ECO:0000313" key="5">
    <source>
        <dbReference type="EMBL" id="OCL09124.1"/>
    </source>
</evidence>
<reference evidence="5 6" key="1">
    <citation type="journal article" date="2016" name="Nat. Commun.">
        <title>Ectomycorrhizal ecology is imprinted in the genome of the dominant symbiotic fungus Cenococcum geophilum.</title>
        <authorList>
            <consortium name="DOE Joint Genome Institute"/>
            <person name="Peter M."/>
            <person name="Kohler A."/>
            <person name="Ohm R.A."/>
            <person name="Kuo A."/>
            <person name="Krutzmann J."/>
            <person name="Morin E."/>
            <person name="Arend M."/>
            <person name="Barry K.W."/>
            <person name="Binder M."/>
            <person name="Choi C."/>
            <person name="Clum A."/>
            <person name="Copeland A."/>
            <person name="Grisel N."/>
            <person name="Haridas S."/>
            <person name="Kipfer T."/>
            <person name="LaButti K."/>
            <person name="Lindquist E."/>
            <person name="Lipzen A."/>
            <person name="Maire R."/>
            <person name="Meier B."/>
            <person name="Mihaltcheva S."/>
            <person name="Molinier V."/>
            <person name="Murat C."/>
            <person name="Poggeler S."/>
            <person name="Quandt C.A."/>
            <person name="Sperisen C."/>
            <person name="Tritt A."/>
            <person name="Tisserant E."/>
            <person name="Crous P.W."/>
            <person name="Henrissat B."/>
            <person name="Nehls U."/>
            <person name="Egli S."/>
            <person name="Spatafora J.W."/>
            <person name="Grigoriev I.V."/>
            <person name="Martin F.M."/>
        </authorList>
    </citation>
    <scope>NUCLEOTIDE SEQUENCE [LARGE SCALE GENOMIC DNA]</scope>
    <source>
        <strain evidence="5 6">CBS 207.34</strain>
    </source>
</reference>
<protein>
    <recommendedName>
        <fullName evidence="4">WHIM1 domain-containing protein</fullName>
    </recommendedName>
</protein>
<accession>A0A8E2JU10</accession>
<dbReference type="GO" id="GO:0005634">
    <property type="term" value="C:nucleus"/>
    <property type="evidence" value="ECO:0007669"/>
    <property type="project" value="UniProtKB-SubCell"/>
</dbReference>
<feature type="compositionally biased region" description="Polar residues" evidence="3">
    <location>
        <begin position="523"/>
        <end position="541"/>
    </location>
</feature>
<dbReference type="OrthoDB" id="349045at2759"/>
<feature type="compositionally biased region" description="Low complexity" evidence="3">
    <location>
        <begin position="599"/>
        <end position="618"/>
    </location>
</feature>
<keyword evidence="2" id="KW-0539">Nucleus</keyword>
<feature type="compositionally biased region" description="Acidic residues" evidence="3">
    <location>
        <begin position="445"/>
        <end position="491"/>
    </location>
</feature>
<dbReference type="Pfam" id="PF15612">
    <property type="entry name" value="WHIM1"/>
    <property type="match status" value="1"/>
</dbReference>
<evidence type="ECO:0000256" key="1">
    <source>
        <dbReference type="ARBA" id="ARBA00004123"/>
    </source>
</evidence>
<dbReference type="InterPro" id="IPR028942">
    <property type="entry name" value="WHIM1_dom"/>
</dbReference>
<comment type="subcellular location">
    <subcellularLocation>
        <location evidence="1">Nucleus</location>
    </subcellularLocation>
</comment>
<feature type="compositionally biased region" description="Low complexity" evidence="3">
    <location>
        <begin position="1"/>
        <end position="14"/>
    </location>
</feature>
<dbReference type="AlphaFoldDB" id="A0A8E2JU10"/>
<sequence>MSDSESSALSSPPSTDDEMPVIISAPKSSVKSTSKNNASILSFVESPPARKKRPASPPHEEVLADNPDIAFIVMFRSRFSDAFPAKLPQLGPQDIERGVVDPLPSPQVESLLCALLGLVLNRKKYVERGHYGRALEEAIQTQKHQWPRSWNGVNPLHGGRSFNTMSPQERLTLLKTLILWSLHGSEAISTIIKDSYKQSRWDNDENQPLSVQVWGRDGDKRRYWLIEGKDDTSFRVYRESNPALKHNTWWSVAGSIDELHVLSQKLTEDGSQVARKLSEKISNAIPRFEATEEKRKRRDYRLARKAAFSRPEPGFSLYEGRTRGKRMKYTFSDEEEEASDATSTRRSTRQSGRATPAAPSGPTVTASGRQVRSRHVGNYGESLLSGQTTTDRVSPATGEYERSDASEEPHPAHGRATRGATRATTKPVNGWPKVRKHIEGYNSVDEMEDEEDASSSEGDWDGGDDDDEVPDQMDVDDDDDDDLSEESSEDAAESKQKRSLVVSLRYGKGSSSPIAIKDEITVKPSSSNARGQGQPNGSTIPAFFASTTAAAVPGGASQAPALSGPVQATPLQAYRAPCSKQTDSEKSYVTPTQVPFKPQFPSTITGTTTTSEPPTQTFQNPVMPQTAAFSYH</sequence>
<feature type="compositionally biased region" description="Polar residues" evidence="3">
    <location>
        <begin position="26"/>
        <end position="40"/>
    </location>
</feature>
<dbReference type="Proteomes" id="UP000250140">
    <property type="component" value="Unassembled WGS sequence"/>
</dbReference>
<evidence type="ECO:0000256" key="3">
    <source>
        <dbReference type="SAM" id="MobiDB-lite"/>
    </source>
</evidence>
<feature type="domain" description="WHIM1" evidence="4">
    <location>
        <begin position="148"/>
        <end position="190"/>
    </location>
</feature>
<gene>
    <name evidence="5" type="ORF">AOQ84DRAFT_439185</name>
</gene>
<dbReference type="PANTHER" id="PTHR42107">
    <property type="entry name" value="YALI0D24453P"/>
    <property type="match status" value="1"/>
</dbReference>
<evidence type="ECO:0000259" key="4">
    <source>
        <dbReference type="Pfam" id="PF15612"/>
    </source>
</evidence>
<feature type="region of interest" description="Disordered" evidence="3">
    <location>
        <begin position="1"/>
        <end position="62"/>
    </location>
</feature>
<feature type="compositionally biased region" description="Basic and acidic residues" evidence="3">
    <location>
        <begin position="399"/>
        <end position="411"/>
    </location>
</feature>
<feature type="compositionally biased region" description="Low complexity" evidence="3">
    <location>
        <begin position="340"/>
        <end position="355"/>
    </location>
</feature>
<name>A0A8E2JU10_9PEZI</name>
<feature type="region of interest" description="Disordered" evidence="3">
    <location>
        <begin position="574"/>
        <end position="632"/>
    </location>
</feature>
<proteinExistence type="predicted"/>
<dbReference type="EMBL" id="KV749508">
    <property type="protein sequence ID" value="OCL09124.1"/>
    <property type="molecule type" value="Genomic_DNA"/>
</dbReference>
<feature type="region of interest" description="Disordered" evidence="3">
    <location>
        <begin position="329"/>
        <end position="541"/>
    </location>
</feature>
<evidence type="ECO:0000313" key="6">
    <source>
        <dbReference type="Proteomes" id="UP000250140"/>
    </source>
</evidence>
<organism evidence="5 6">
    <name type="scientific">Glonium stellatum</name>
    <dbReference type="NCBI Taxonomy" id="574774"/>
    <lineage>
        <taxon>Eukaryota</taxon>
        <taxon>Fungi</taxon>
        <taxon>Dikarya</taxon>
        <taxon>Ascomycota</taxon>
        <taxon>Pezizomycotina</taxon>
        <taxon>Dothideomycetes</taxon>
        <taxon>Pleosporomycetidae</taxon>
        <taxon>Gloniales</taxon>
        <taxon>Gloniaceae</taxon>
        <taxon>Glonium</taxon>
    </lineage>
</organism>
<evidence type="ECO:0000256" key="2">
    <source>
        <dbReference type="ARBA" id="ARBA00023242"/>
    </source>
</evidence>
<keyword evidence="6" id="KW-1185">Reference proteome</keyword>
<dbReference type="PANTHER" id="PTHR42107:SF1">
    <property type="entry name" value="WHIM1 DOMAIN-CONTAINING PROTEIN"/>
    <property type="match status" value="1"/>
</dbReference>